<evidence type="ECO:0000256" key="1">
    <source>
        <dbReference type="ARBA" id="ARBA00004604"/>
    </source>
</evidence>
<dbReference type="SUPFAM" id="SSF50978">
    <property type="entry name" value="WD40 repeat-like"/>
    <property type="match status" value="1"/>
</dbReference>
<organism evidence="7 8">
    <name type="scientific">Strigomonas culicis</name>
    <dbReference type="NCBI Taxonomy" id="28005"/>
    <lineage>
        <taxon>Eukaryota</taxon>
        <taxon>Discoba</taxon>
        <taxon>Euglenozoa</taxon>
        <taxon>Kinetoplastea</taxon>
        <taxon>Metakinetoplastina</taxon>
        <taxon>Trypanosomatida</taxon>
        <taxon>Trypanosomatidae</taxon>
        <taxon>Strigomonadinae</taxon>
        <taxon>Strigomonas</taxon>
    </lineage>
</organism>
<dbReference type="PANTHER" id="PTHR18359">
    <property type="entry name" value="WD-REPEAT PROTEIN-RELATED"/>
    <property type="match status" value="1"/>
</dbReference>
<dbReference type="EMBL" id="ATMH01008380">
    <property type="protein sequence ID" value="EPY22019.1"/>
    <property type="molecule type" value="Genomic_DNA"/>
</dbReference>
<dbReference type="GO" id="GO:0006364">
    <property type="term" value="P:rRNA processing"/>
    <property type="evidence" value="ECO:0007669"/>
    <property type="project" value="UniProtKB-KW"/>
</dbReference>
<name>S9TZI3_9TRYP</name>
<dbReference type="OrthoDB" id="1935146at2759"/>
<dbReference type="Gene3D" id="2.130.10.10">
    <property type="entry name" value="YVTN repeat-like/Quinoprotein amine dehydrogenase"/>
    <property type="match status" value="1"/>
</dbReference>
<gene>
    <name evidence="7" type="ORF">STCU_08380</name>
</gene>
<evidence type="ECO:0000313" key="8">
    <source>
        <dbReference type="Proteomes" id="UP000015354"/>
    </source>
</evidence>
<keyword evidence="8" id="KW-1185">Reference proteome</keyword>
<comment type="subcellular location">
    <subcellularLocation>
        <location evidence="1">Nucleus</location>
        <location evidence="1">Nucleolus</location>
    </subcellularLocation>
</comment>
<protein>
    <submittedName>
        <fullName evidence="7">U3 small nucleolar RNA-associated protein 18</fullName>
    </submittedName>
</protein>
<evidence type="ECO:0000256" key="4">
    <source>
        <dbReference type="ARBA" id="ARBA00022737"/>
    </source>
</evidence>
<feature type="region of interest" description="Disordered" evidence="6">
    <location>
        <begin position="1"/>
        <end position="59"/>
    </location>
</feature>
<comment type="caution">
    <text evidence="7">The sequence shown here is derived from an EMBL/GenBank/DDBJ whole genome shotgun (WGS) entry which is preliminary data.</text>
</comment>
<accession>S9TZI3</accession>
<keyword evidence="2" id="KW-0698">rRNA processing</keyword>
<dbReference type="InterPro" id="IPR045161">
    <property type="entry name" value="Utp18"/>
</dbReference>
<keyword evidence="5" id="KW-0539">Nucleus</keyword>
<proteinExistence type="predicted"/>
<keyword evidence="4" id="KW-0677">Repeat</keyword>
<dbReference type="PANTHER" id="PTHR18359:SF0">
    <property type="entry name" value="U3 SMALL NUCLEOLAR RNA-ASSOCIATED PROTEIN 18 HOMOLOG"/>
    <property type="match status" value="1"/>
</dbReference>
<dbReference type="AlphaFoldDB" id="S9TZI3"/>
<dbReference type="GO" id="GO:0032040">
    <property type="term" value="C:small-subunit processome"/>
    <property type="evidence" value="ECO:0007669"/>
    <property type="project" value="TreeGrafter"/>
</dbReference>
<dbReference type="InterPro" id="IPR015943">
    <property type="entry name" value="WD40/YVTN_repeat-like_dom_sf"/>
</dbReference>
<reference evidence="7 8" key="1">
    <citation type="journal article" date="2013" name="PLoS ONE">
        <title>Predicting the Proteins of Angomonas deanei, Strigomonas culicis and Their Respective Endosymbionts Reveals New Aspects of the Trypanosomatidae Family.</title>
        <authorList>
            <person name="Motta M.C."/>
            <person name="Martins A.C."/>
            <person name="de Souza S.S."/>
            <person name="Catta-Preta C.M."/>
            <person name="Silva R."/>
            <person name="Klein C.C."/>
            <person name="de Almeida L.G."/>
            <person name="de Lima Cunha O."/>
            <person name="Ciapina L.P."/>
            <person name="Brocchi M."/>
            <person name="Colabardini A.C."/>
            <person name="de Araujo Lima B."/>
            <person name="Machado C.R."/>
            <person name="de Almeida Soares C.M."/>
            <person name="Probst C.M."/>
            <person name="de Menezes C.B."/>
            <person name="Thompson C.E."/>
            <person name="Bartholomeu D.C."/>
            <person name="Gradia D.F."/>
            <person name="Pavoni D.P."/>
            <person name="Grisard E.C."/>
            <person name="Fantinatti-Garboggini F."/>
            <person name="Marchini F.K."/>
            <person name="Rodrigues-Luiz G.F."/>
            <person name="Wagner G."/>
            <person name="Goldman G.H."/>
            <person name="Fietto J.L."/>
            <person name="Elias M.C."/>
            <person name="Goldman M.H."/>
            <person name="Sagot M.F."/>
            <person name="Pereira M."/>
            <person name="Stoco P.H."/>
            <person name="de Mendonca-Neto R.P."/>
            <person name="Teixeira S.M."/>
            <person name="Maciel T.E."/>
            <person name="de Oliveira Mendes T.A."/>
            <person name="Urmenyi T.P."/>
            <person name="de Souza W."/>
            <person name="Schenkman S."/>
            <person name="de Vasconcelos A.T."/>
        </authorList>
    </citation>
    <scope>NUCLEOTIDE SEQUENCE [LARGE SCALE GENOMIC DNA]</scope>
</reference>
<dbReference type="InterPro" id="IPR036322">
    <property type="entry name" value="WD40_repeat_dom_sf"/>
</dbReference>
<evidence type="ECO:0000256" key="2">
    <source>
        <dbReference type="ARBA" id="ARBA00022552"/>
    </source>
</evidence>
<dbReference type="GO" id="GO:0034388">
    <property type="term" value="C:Pwp2p-containing subcomplex of 90S preribosome"/>
    <property type="evidence" value="ECO:0007669"/>
    <property type="project" value="TreeGrafter"/>
</dbReference>
<feature type="compositionally biased region" description="Basic and acidic residues" evidence="6">
    <location>
        <begin position="39"/>
        <end position="51"/>
    </location>
</feature>
<evidence type="ECO:0000256" key="5">
    <source>
        <dbReference type="ARBA" id="ARBA00023242"/>
    </source>
</evidence>
<evidence type="ECO:0000256" key="3">
    <source>
        <dbReference type="ARBA" id="ARBA00022574"/>
    </source>
</evidence>
<sequence>MSSRKRAWVDDEDEKAQQQLAPFHKSSHAKPQWAVTDAQRAEDAQHAPAEDRSDDDAMDPGEALLQQAQQKNKRFRSEDLQTLLSRSEPLVERRSDKQRSVVPTVLSVLPLPHDAAKTTHWHRNGQLVIVSGDHHVYTFYASGQFVELLSRVDVRQRLEHMALTGDGEEVVLVHHETYVPSLLNLSTEQVTRLSFLDFRDTAVHRNNRRDHSKKDFYIQAVVTAYDAPSQPGGLAAGSRLIAAAAGSSVMVGSLASGSITHKIASEAPVTALSFSGPHELTVAAGAKLSVYDVRKTAKCVRSFVDEGALSVTAFATSEAGTAVGSTSGIVNYYTKGMSSEVYRDLWAAPATAAAGAAPAASAFNATPKPHRAYKNMTTAIHTVCFGRNSHQDVVLAFSTKGQKSGFRLAVLPEGNVLPSFPAVKHHHDFIQSLCIAPTVPVLSVGEKRKVTNYAL</sequence>
<evidence type="ECO:0000313" key="7">
    <source>
        <dbReference type="EMBL" id="EPY22019.1"/>
    </source>
</evidence>
<dbReference type="Proteomes" id="UP000015354">
    <property type="component" value="Unassembled WGS sequence"/>
</dbReference>
<keyword evidence="3" id="KW-0853">WD repeat</keyword>
<evidence type="ECO:0000256" key="6">
    <source>
        <dbReference type="SAM" id="MobiDB-lite"/>
    </source>
</evidence>